<dbReference type="EMBL" id="HG994365">
    <property type="protein sequence ID" value="CAF2074283.1"/>
    <property type="molecule type" value="Genomic_DNA"/>
</dbReference>
<sequence>MDSSASLQYPPLLTQILLHFPTFYWCAKGYMSDYVLVSIGGMVLNNTSLPGLAFRSPLTSVGYREAAIPGAFRLSNSYSREQSSFDEFCTIW</sequence>
<reference evidence="1" key="1">
    <citation type="submission" date="2021-01" db="EMBL/GenBank/DDBJ databases">
        <authorList>
            <consortium name="Genoscope - CEA"/>
            <person name="William W."/>
        </authorList>
    </citation>
    <scope>NUCLEOTIDE SEQUENCE</scope>
</reference>
<evidence type="ECO:0000313" key="1">
    <source>
        <dbReference type="EMBL" id="CAF2074283.1"/>
    </source>
</evidence>
<accession>A0A816RK90</accession>
<dbReference type="Proteomes" id="UP001295469">
    <property type="component" value="Chromosome C01"/>
</dbReference>
<protein>
    <submittedName>
        <fullName evidence="1">(rape) hypothetical protein</fullName>
    </submittedName>
</protein>
<organism evidence="1">
    <name type="scientific">Brassica napus</name>
    <name type="common">Rape</name>
    <dbReference type="NCBI Taxonomy" id="3708"/>
    <lineage>
        <taxon>Eukaryota</taxon>
        <taxon>Viridiplantae</taxon>
        <taxon>Streptophyta</taxon>
        <taxon>Embryophyta</taxon>
        <taxon>Tracheophyta</taxon>
        <taxon>Spermatophyta</taxon>
        <taxon>Magnoliopsida</taxon>
        <taxon>eudicotyledons</taxon>
        <taxon>Gunneridae</taxon>
        <taxon>Pentapetalae</taxon>
        <taxon>rosids</taxon>
        <taxon>malvids</taxon>
        <taxon>Brassicales</taxon>
        <taxon>Brassicaceae</taxon>
        <taxon>Brassiceae</taxon>
        <taxon>Brassica</taxon>
    </lineage>
</organism>
<name>A0A816RK90_BRANA</name>
<dbReference type="AlphaFoldDB" id="A0A816RK90"/>
<proteinExistence type="predicted"/>
<gene>
    <name evidence="1" type="ORF">DARMORV10_C01P31750.1</name>
</gene>